<organism evidence="1 2">
    <name type="scientific">Actinoallomurus liliacearum</name>
    <dbReference type="NCBI Taxonomy" id="1080073"/>
    <lineage>
        <taxon>Bacteria</taxon>
        <taxon>Bacillati</taxon>
        <taxon>Actinomycetota</taxon>
        <taxon>Actinomycetes</taxon>
        <taxon>Streptosporangiales</taxon>
        <taxon>Thermomonosporaceae</taxon>
        <taxon>Actinoallomurus</taxon>
    </lineage>
</organism>
<evidence type="ECO:0000313" key="2">
    <source>
        <dbReference type="Proteomes" id="UP001500212"/>
    </source>
</evidence>
<evidence type="ECO:0000313" key="1">
    <source>
        <dbReference type="EMBL" id="GAA4617173.1"/>
    </source>
</evidence>
<comment type="caution">
    <text evidence="1">The sequence shown here is derived from an EMBL/GenBank/DDBJ whole genome shotgun (WGS) entry which is preliminary data.</text>
</comment>
<reference evidence="2" key="1">
    <citation type="journal article" date="2019" name="Int. J. Syst. Evol. Microbiol.">
        <title>The Global Catalogue of Microorganisms (GCM) 10K type strain sequencing project: providing services to taxonomists for standard genome sequencing and annotation.</title>
        <authorList>
            <consortium name="The Broad Institute Genomics Platform"/>
            <consortium name="The Broad Institute Genome Sequencing Center for Infectious Disease"/>
            <person name="Wu L."/>
            <person name="Ma J."/>
        </authorList>
    </citation>
    <scope>NUCLEOTIDE SEQUENCE [LARGE SCALE GENOMIC DNA]</scope>
    <source>
        <strain evidence="2">JCM 17938</strain>
    </source>
</reference>
<name>A0ABP8TY69_9ACTN</name>
<protein>
    <submittedName>
        <fullName evidence="1">Uncharacterized protein</fullName>
    </submittedName>
</protein>
<gene>
    <name evidence="1" type="ORF">GCM10023195_76530</name>
</gene>
<dbReference type="EMBL" id="BAABHJ010000039">
    <property type="protein sequence ID" value="GAA4617173.1"/>
    <property type="molecule type" value="Genomic_DNA"/>
</dbReference>
<dbReference type="Proteomes" id="UP001500212">
    <property type="component" value="Unassembled WGS sequence"/>
</dbReference>
<proteinExistence type="predicted"/>
<accession>A0ABP8TY69</accession>
<keyword evidence="2" id="KW-1185">Reference proteome</keyword>
<sequence>MASSPLHEVVTDQFRAVFMLGAEDEVDSVENVDVEVYLSDGTRWSATFMTMREIEKIMDRWRSSGENSGGRYFRSGDLVIVREAGISAMVQTMESALADGGPYSILTPLG</sequence>